<feature type="region of interest" description="Disordered" evidence="1">
    <location>
        <begin position="57"/>
        <end position="84"/>
    </location>
</feature>
<dbReference type="InterPro" id="IPR042070">
    <property type="entry name" value="PucR_C-HTH_sf"/>
</dbReference>
<evidence type="ECO:0000256" key="1">
    <source>
        <dbReference type="SAM" id="MobiDB-lite"/>
    </source>
</evidence>
<dbReference type="RefSeq" id="WP_030281200.1">
    <property type="nucleotide sequence ID" value="NZ_JBEZVI010000009.1"/>
</dbReference>
<gene>
    <name evidence="2" type="ORF">AB0E61_13795</name>
</gene>
<dbReference type="EMBL" id="JBEZVI010000009">
    <property type="protein sequence ID" value="MEU3711158.1"/>
    <property type="molecule type" value="Genomic_DNA"/>
</dbReference>
<evidence type="ECO:0000313" key="3">
    <source>
        <dbReference type="Proteomes" id="UP001550853"/>
    </source>
</evidence>
<organism evidence="2 3">
    <name type="scientific">Streptomyces catenulae</name>
    <dbReference type="NCBI Taxonomy" id="66875"/>
    <lineage>
        <taxon>Bacteria</taxon>
        <taxon>Bacillati</taxon>
        <taxon>Actinomycetota</taxon>
        <taxon>Actinomycetes</taxon>
        <taxon>Kitasatosporales</taxon>
        <taxon>Streptomycetaceae</taxon>
        <taxon>Streptomyces</taxon>
    </lineage>
</organism>
<protein>
    <recommendedName>
        <fullName evidence="4">PucR C-terminal helix-turn-helix domain-containing protein</fullName>
    </recommendedName>
</protein>
<dbReference type="Proteomes" id="UP001550853">
    <property type="component" value="Unassembled WGS sequence"/>
</dbReference>
<evidence type="ECO:0008006" key="4">
    <source>
        <dbReference type="Google" id="ProtNLM"/>
    </source>
</evidence>
<reference evidence="2 3" key="1">
    <citation type="submission" date="2024-06" db="EMBL/GenBank/DDBJ databases">
        <title>The Natural Products Discovery Center: Release of the First 8490 Sequenced Strains for Exploring Actinobacteria Biosynthetic Diversity.</title>
        <authorList>
            <person name="Kalkreuter E."/>
            <person name="Kautsar S.A."/>
            <person name="Yang D."/>
            <person name="Bader C.D."/>
            <person name="Teijaro C.N."/>
            <person name="Fluegel L."/>
            <person name="Davis C.M."/>
            <person name="Simpson J.R."/>
            <person name="Lauterbach L."/>
            <person name="Steele A.D."/>
            <person name="Gui C."/>
            <person name="Meng S."/>
            <person name="Li G."/>
            <person name="Viehrig K."/>
            <person name="Ye F."/>
            <person name="Su P."/>
            <person name="Kiefer A.F."/>
            <person name="Nichols A."/>
            <person name="Cepeda A.J."/>
            <person name="Yan W."/>
            <person name="Fan B."/>
            <person name="Jiang Y."/>
            <person name="Adhikari A."/>
            <person name="Zheng C.-J."/>
            <person name="Schuster L."/>
            <person name="Cowan T.M."/>
            <person name="Smanski M.J."/>
            <person name="Chevrette M.G."/>
            <person name="De Carvalho L.P.S."/>
            <person name="Shen B."/>
        </authorList>
    </citation>
    <scope>NUCLEOTIDE SEQUENCE [LARGE SCALE GENOMIC DNA]</scope>
    <source>
        <strain evidence="2 3">NPDC033039</strain>
    </source>
</reference>
<feature type="compositionally biased region" description="Basic and acidic residues" evidence="1">
    <location>
        <begin position="61"/>
        <end position="75"/>
    </location>
</feature>
<dbReference type="Gene3D" id="1.10.10.2840">
    <property type="entry name" value="PucR C-terminal helix-turn-helix domain"/>
    <property type="match status" value="1"/>
</dbReference>
<name>A0ABV2YZI2_9ACTN</name>
<sequence length="325" mass="34825">MHHLLGRLSTSDPEAGDSLRIVAYFDVLLARGSGVAGLLRGAAVLAGCTAGAEISGRIRRRDPEGKEPAEHRDAPRAPQRSGTDWAVWLERDGEGSALDEMIVDRLAFGVELLETHRAPTGFDAVVDDARPLAERVKRLPRFRLDPSTPVRILATAADAPELGAPSAVVPTRYGLLRATLDVSGRLAATGTTGIGPWARADQAPESWEGACIAFRLTDADDPVVDASDLGAVLMLLRAHDPRAPHDDVRALARLDARSAHVLRTLVEADSIRSAAATLGMHHSSVQARHEALVEALGYDPRTNVGKMRYIAAELLQRLTDTPPGR</sequence>
<proteinExistence type="predicted"/>
<evidence type="ECO:0000313" key="2">
    <source>
        <dbReference type="EMBL" id="MEU3711158.1"/>
    </source>
</evidence>
<accession>A0ABV2YZI2</accession>
<comment type="caution">
    <text evidence="2">The sequence shown here is derived from an EMBL/GenBank/DDBJ whole genome shotgun (WGS) entry which is preliminary data.</text>
</comment>
<keyword evidence="3" id="KW-1185">Reference proteome</keyword>